<sequence>MNSLFCKCFIGDEFDICCNDGALTETEEYVEEYYEEEDYYDICLDNCSDLMSNENCQYIVNDENDGNGNEFTCDTCDRIFQNAYYYESHMKEHIVCNIDGCTFTAHEKIVNNHIKSQHSTGLYDKIRHLSTPEDIQRWREERKHRYPTKANIAKKQDAKEEKIMRGERLVEADKKNKLKIRRIRKPTKIPKGKIKKKRHFKKESLIKERSDWNGPMFPFKGTDEIYVVNTIADAPTFEDIEWEQEAHVKVEMNIKNALGALMTAYSAFSDDSDNEKLTDMKINTESSSKIEDTDKHISDNEMPLHQPIARVPLPNFLENENKEISTLAVENESSSITDLGVVREGGDLGVQSQSDICRVDVEEQWG</sequence>
<dbReference type="SMART" id="SM00355">
    <property type="entry name" value="ZnF_C2H2"/>
    <property type="match status" value="2"/>
</dbReference>
<gene>
    <name evidence="3" type="ORF">QE152_g9625</name>
</gene>
<protein>
    <submittedName>
        <fullName evidence="3">Nuclear fragile X mental retardation-interacting protein 1 (NUFIP1)</fullName>
    </submittedName>
</protein>
<dbReference type="GO" id="GO:0003723">
    <property type="term" value="F:RNA binding"/>
    <property type="evidence" value="ECO:0007669"/>
    <property type="project" value="InterPro"/>
</dbReference>
<accession>A0AAW1LXF1</accession>
<keyword evidence="1" id="KW-0862">Zinc</keyword>
<dbReference type="Proteomes" id="UP001458880">
    <property type="component" value="Unassembled WGS sequence"/>
</dbReference>
<dbReference type="GO" id="GO:0000492">
    <property type="term" value="P:box C/D snoRNP assembly"/>
    <property type="evidence" value="ECO:0007669"/>
    <property type="project" value="TreeGrafter"/>
</dbReference>
<evidence type="ECO:0000313" key="3">
    <source>
        <dbReference type="EMBL" id="KAK9738759.1"/>
    </source>
</evidence>
<dbReference type="InterPro" id="IPR013087">
    <property type="entry name" value="Znf_C2H2_type"/>
</dbReference>
<dbReference type="GO" id="GO:0008270">
    <property type="term" value="F:zinc ion binding"/>
    <property type="evidence" value="ECO:0007669"/>
    <property type="project" value="UniProtKB-KW"/>
</dbReference>
<keyword evidence="1" id="KW-0479">Metal-binding</keyword>
<name>A0AAW1LXF1_POPJA</name>
<dbReference type="EMBL" id="JASPKY010000083">
    <property type="protein sequence ID" value="KAK9738759.1"/>
    <property type="molecule type" value="Genomic_DNA"/>
</dbReference>
<reference evidence="3 4" key="1">
    <citation type="journal article" date="2024" name="BMC Genomics">
        <title>De novo assembly and annotation of Popillia japonica's genome with initial clues to its potential as an invasive pest.</title>
        <authorList>
            <person name="Cucini C."/>
            <person name="Boschi S."/>
            <person name="Funari R."/>
            <person name="Cardaioli E."/>
            <person name="Iannotti N."/>
            <person name="Marturano G."/>
            <person name="Paoli F."/>
            <person name="Bruttini M."/>
            <person name="Carapelli A."/>
            <person name="Frati F."/>
            <person name="Nardi F."/>
        </authorList>
    </citation>
    <scope>NUCLEOTIDE SEQUENCE [LARGE SCALE GENOMIC DNA]</scope>
    <source>
        <strain evidence="3">DMR45628</strain>
    </source>
</reference>
<dbReference type="PANTHER" id="PTHR13309:SF0">
    <property type="entry name" value="FMR1-INTERACTING PROTEIN NUFIP1"/>
    <property type="match status" value="1"/>
</dbReference>
<dbReference type="AlphaFoldDB" id="A0AAW1LXF1"/>
<dbReference type="InterPro" id="IPR019496">
    <property type="entry name" value="NUFIP1_cons_dom"/>
</dbReference>
<organism evidence="3 4">
    <name type="scientific">Popillia japonica</name>
    <name type="common">Japanese beetle</name>
    <dbReference type="NCBI Taxonomy" id="7064"/>
    <lineage>
        <taxon>Eukaryota</taxon>
        <taxon>Metazoa</taxon>
        <taxon>Ecdysozoa</taxon>
        <taxon>Arthropoda</taxon>
        <taxon>Hexapoda</taxon>
        <taxon>Insecta</taxon>
        <taxon>Pterygota</taxon>
        <taxon>Neoptera</taxon>
        <taxon>Endopterygota</taxon>
        <taxon>Coleoptera</taxon>
        <taxon>Polyphaga</taxon>
        <taxon>Scarabaeiformia</taxon>
        <taxon>Scarabaeidae</taxon>
        <taxon>Rutelinae</taxon>
        <taxon>Popillia</taxon>
    </lineage>
</organism>
<evidence type="ECO:0000259" key="2">
    <source>
        <dbReference type="PROSITE" id="PS50157"/>
    </source>
</evidence>
<proteinExistence type="predicted"/>
<dbReference type="GO" id="GO:0005634">
    <property type="term" value="C:nucleus"/>
    <property type="evidence" value="ECO:0007669"/>
    <property type="project" value="TreeGrafter"/>
</dbReference>
<keyword evidence="1" id="KW-0863">Zinc-finger</keyword>
<keyword evidence="4" id="KW-1185">Reference proteome</keyword>
<feature type="domain" description="C2H2-type" evidence="2">
    <location>
        <begin position="71"/>
        <end position="93"/>
    </location>
</feature>
<comment type="caution">
    <text evidence="3">The sequence shown here is derived from an EMBL/GenBank/DDBJ whole genome shotgun (WGS) entry which is preliminary data.</text>
</comment>
<evidence type="ECO:0000313" key="4">
    <source>
        <dbReference type="Proteomes" id="UP001458880"/>
    </source>
</evidence>
<dbReference type="PANTHER" id="PTHR13309">
    <property type="entry name" value="NUCLEAR FRAGILE X MENTAL RETARDATION PROTEIN INTERACTING PROTEIN 1"/>
    <property type="match status" value="1"/>
</dbReference>
<dbReference type="PROSITE" id="PS00028">
    <property type="entry name" value="ZINC_FINGER_C2H2_1"/>
    <property type="match status" value="1"/>
</dbReference>
<dbReference type="PROSITE" id="PS50157">
    <property type="entry name" value="ZINC_FINGER_C2H2_2"/>
    <property type="match status" value="1"/>
</dbReference>
<dbReference type="InterPro" id="IPR039136">
    <property type="entry name" value="NUFIP1-like"/>
</dbReference>
<evidence type="ECO:0000256" key="1">
    <source>
        <dbReference type="PROSITE-ProRule" id="PRU00042"/>
    </source>
</evidence>
<dbReference type="Pfam" id="PF10453">
    <property type="entry name" value="NUFIP1"/>
    <property type="match status" value="1"/>
</dbReference>